<evidence type="ECO:0000256" key="5">
    <source>
        <dbReference type="ARBA" id="ARBA00023136"/>
    </source>
</evidence>
<feature type="transmembrane region" description="Helical" evidence="7">
    <location>
        <begin position="415"/>
        <end position="435"/>
    </location>
</feature>
<dbReference type="Pfam" id="PF07690">
    <property type="entry name" value="MFS_1"/>
    <property type="match status" value="1"/>
</dbReference>
<keyword evidence="4 7" id="KW-1133">Transmembrane helix</keyword>
<dbReference type="PANTHER" id="PTHR23505">
    <property type="entry name" value="SPINSTER"/>
    <property type="match status" value="1"/>
</dbReference>
<feature type="transmembrane region" description="Helical" evidence="7">
    <location>
        <begin position="325"/>
        <end position="343"/>
    </location>
</feature>
<comment type="subcellular location">
    <subcellularLocation>
        <location evidence="1">Membrane</location>
        <topology evidence="1">Multi-pass membrane protein</topology>
    </subcellularLocation>
</comment>
<evidence type="ECO:0000256" key="6">
    <source>
        <dbReference type="SAM" id="MobiDB-lite"/>
    </source>
</evidence>
<organism evidence="9 10">
    <name type="scientific">Hyphococcus aureus</name>
    <dbReference type="NCBI Taxonomy" id="2666033"/>
    <lineage>
        <taxon>Bacteria</taxon>
        <taxon>Pseudomonadati</taxon>
        <taxon>Pseudomonadota</taxon>
        <taxon>Alphaproteobacteria</taxon>
        <taxon>Parvularculales</taxon>
        <taxon>Parvularculaceae</taxon>
        <taxon>Hyphococcus</taxon>
    </lineage>
</organism>
<feature type="transmembrane region" description="Helical" evidence="7">
    <location>
        <begin position="27"/>
        <end position="43"/>
    </location>
</feature>
<dbReference type="InterPro" id="IPR020846">
    <property type="entry name" value="MFS_dom"/>
</dbReference>
<name>A0ABW1KW69_9PROT</name>
<evidence type="ECO:0000256" key="4">
    <source>
        <dbReference type="ARBA" id="ARBA00022989"/>
    </source>
</evidence>
<reference evidence="9 10" key="1">
    <citation type="submission" date="2024-09" db="EMBL/GenBank/DDBJ databases">
        <authorList>
            <person name="Zhang Z.-H."/>
        </authorList>
    </citation>
    <scope>NUCLEOTIDE SEQUENCE [LARGE SCALE GENOMIC DNA]</scope>
    <source>
        <strain evidence="9 10">HHTR114</strain>
    </source>
</reference>
<proteinExistence type="predicted"/>
<dbReference type="SUPFAM" id="SSF103473">
    <property type="entry name" value="MFS general substrate transporter"/>
    <property type="match status" value="1"/>
</dbReference>
<feature type="transmembrane region" description="Helical" evidence="7">
    <location>
        <begin position="383"/>
        <end position="403"/>
    </location>
</feature>
<gene>
    <name evidence="9" type="ORF">ACFMB1_09435</name>
</gene>
<feature type="transmembrane region" description="Helical" evidence="7">
    <location>
        <begin position="198"/>
        <end position="217"/>
    </location>
</feature>
<dbReference type="PANTHER" id="PTHR23505:SF79">
    <property type="entry name" value="PROTEIN SPINSTER"/>
    <property type="match status" value="1"/>
</dbReference>
<dbReference type="Gene3D" id="1.20.1250.20">
    <property type="entry name" value="MFS general substrate transporter like domains"/>
    <property type="match status" value="1"/>
</dbReference>
<dbReference type="Proteomes" id="UP001596116">
    <property type="component" value="Unassembled WGS sequence"/>
</dbReference>
<dbReference type="CDD" id="cd17328">
    <property type="entry name" value="MFS_spinster_like"/>
    <property type="match status" value="1"/>
</dbReference>
<comment type="caution">
    <text evidence="9">The sequence shown here is derived from an EMBL/GenBank/DDBJ whole genome shotgun (WGS) entry which is preliminary data.</text>
</comment>
<sequence length="455" mass="48522">MTDASVAPSNTSVVHPPKSPPVSPVRAWWAIFIFTVALMFNFLDRQLLTLLITPIKADLKLSDTQISILVGFMFVLFYISVGIPISRLVDRGPRKWIIGAGIAFWSLMTACCGLAQNFWQLAIARMGVGVGESCNGPATYSMTADMFPREKLARPISIINIGMVMGSGMALLVGGYLIVWLTELGPQSFPIVGTLKPWQMTFVIVGLPGMLWALLMVMTVPEPPRKDAGTGAVTPSFAKVLGFLKLWSPAYFAMFVAAGVKSMLSFGNAVWSPAFFERSFGYAPGEPGPILGAIALVVAPLGLLIGGQAATWLAAKGHDDANMRIVLWVSLLLVPLAILYPLAPTAWMAFTLYGATLFLGSLGAGPANAAIQVITPGRMRGTVSALYIAVFNVMGYGAGPLIVALMTDNIFKNEAMLGSSMAVAAATLGPIGLFLSWKALKPYARAVVAARERDD</sequence>
<dbReference type="InterPro" id="IPR036259">
    <property type="entry name" value="MFS_trans_sf"/>
</dbReference>
<keyword evidence="2" id="KW-0813">Transport</keyword>
<keyword evidence="5 7" id="KW-0472">Membrane</keyword>
<evidence type="ECO:0000256" key="7">
    <source>
        <dbReference type="SAM" id="Phobius"/>
    </source>
</evidence>
<evidence type="ECO:0000256" key="3">
    <source>
        <dbReference type="ARBA" id="ARBA00022692"/>
    </source>
</evidence>
<feature type="domain" description="Major facilitator superfamily (MFS) profile" evidence="8">
    <location>
        <begin position="30"/>
        <end position="444"/>
    </location>
</feature>
<evidence type="ECO:0000313" key="10">
    <source>
        <dbReference type="Proteomes" id="UP001596116"/>
    </source>
</evidence>
<feature type="transmembrane region" description="Helical" evidence="7">
    <location>
        <begin position="290"/>
        <end position="313"/>
    </location>
</feature>
<keyword evidence="3 7" id="KW-0812">Transmembrane</keyword>
<dbReference type="EMBL" id="JBHPON010000001">
    <property type="protein sequence ID" value="MFC6035764.1"/>
    <property type="molecule type" value="Genomic_DNA"/>
</dbReference>
<evidence type="ECO:0000259" key="8">
    <source>
        <dbReference type="PROSITE" id="PS50850"/>
    </source>
</evidence>
<dbReference type="PROSITE" id="PS50850">
    <property type="entry name" value="MFS"/>
    <property type="match status" value="1"/>
</dbReference>
<keyword evidence="10" id="KW-1185">Reference proteome</keyword>
<evidence type="ECO:0000256" key="1">
    <source>
        <dbReference type="ARBA" id="ARBA00004141"/>
    </source>
</evidence>
<protein>
    <submittedName>
        <fullName evidence="9">Spinster family MFS transporter</fullName>
    </submittedName>
</protein>
<dbReference type="InterPro" id="IPR044770">
    <property type="entry name" value="MFS_spinster-like"/>
</dbReference>
<feature type="transmembrane region" description="Helical" evidence="7">
    <location>
        <begin position="156"/>
        <end position="178"/>
    </location>
</feature>
<accession>A0ABW1KW69</accession>
<dbReference type="InterPro" id="IPR011701">
    <property type="entry name" value="MFS"/>
</dbReference>
<feature type="region of interest" description="Disordered" evidence="6">
    <location>
        <begin position="1"/>
        <end position="21"/>
    </location>
</feature>
<evidence type="ECO:0000256" key="2">
    <source>
        <dbReference type="ARBA" id="ARBA00022448"/>
    </source>
</evidence>
<feature type="transmembrane region" description="Helical" evidence="7">
    <location>
        <begin position="349"/>
        <end position="371"/>
    </location>
</feature>
<feature type="transmembrane region" description="Helical" evidence="7">
    <location>
        <begin position="97"/>
        <end position="119"/>
    </location>
</feature>
<feature type="transmembrane region" description="Helical" evidence="7">
    <location>
        <begin position="64"/>
        <end position="85"/>
    </location>
</feature>
<dbReference type="RefSeq" id="WP_379878677.1">
    <property type="nucleotide sequence ID" value="NZ_JBHPON010000001.1"/>
</dbReference>
<evidence type="ECO:0000313" key="9">
    <source>
        <dbReference type="EMBL" id="MFC6035764.1"/>
    </source>
</evidence>